<evidence type="ECO:0000256" key="1">
    <source>
        <dbReference type="ARBA" id="ARBA00001968"/>
    </source>
</evidence>
<comment type="cofactor">
    <cofactor evidence="1">
        <name>a divalent metal cation</name>
        <dbReference type="ChEBI" id="CHEBI:60240"/>
    </cofactor>
</comment>
<organism evidence="4 5">
    <name type="scientific">Acropora cervicornis</name>
    <name type="common">Staghorn coral</name>
    <dbReference type="NCBI Taxonomy" id="6130"/>
    <lineage>
        <taxon>Eukaryota</taxon>
        <taxon>Metazoa</taxon>
        <taxon>Cnidaria</taxon>
        <taxon>Anthozoa</taxon>
        <taxon>Hexacorallia</taxon>
        <taxon>Scleractinia</taxon>
        <taxon>Astrocoeniina</taxon>
        <taxon>Acroporidae</taxon>
        <taxon>Acropora</taxon>
    </lineage>
</organism>
<sequence length="262" mass="29501">MLLKPVSYPCRYGDMIVRFAKPVPVLSMVTNQMIDYIYNIHGHKVLDWNHQVLSPANLQTYVDAITAKGAPLPNCFGFIDGTVRAISRPGEHQRILYNGHKRVHALKFQSVALPNGLIGNLYGPVEGRKHDAGMLTDSQLLRDLGQYAFSPTGVPLCVYGDPAYPLRIHLQGPFKHGILTPNMELYNTKMTAVRSSVEWLFGDVINSFKFNDFKKNLKLFQNSVGKMYVVAVILRNAITCLYGNMTSEFFDLRPPALDTYFT</sequence>
<dbReference type="PANTHER" id="PTHR34615">
    <property type="entry name" value="PX DOMAIN-CONTAINING PROTEIN"/>
    <property type="match status" value="1"/>
</dbReference>
<dbReference type="GO" id="GO:0046872">
    <property type="term" value="F:metal ion binding"/>
    <property type="evidence" value="ECO:0007669"/>
    <property type="project" value="UniProtKB-KW"/>
</dbReference>
<comment type="caution">
    <text evidence="4">The sequence shown here is derived from an EMBL/GenBank/DDBJ whole genome shotgun (WGS) entry which is preliminary data.</text>
</comment>
<dbReference type="Proteomes" id="UP001249851">
    <property type="component" value="Unassembled WGS sequence"/>
</dbReference>
<name>A0AAD9Q2N8_ACRCE</name>
<evidence type="ECO:0000256" key="2">
    <source>
        <dbReference type="ARBA" id="ARBA00022723"/>
    </source>
</evidence>
<evidence type="ECO:0000313" key="4">
    <source>
        <dbReference type="EMBL" id="KAK2553528.1"/>
    </source>
</evidence>
<reference evidence="4" key="2">
    <citation type="journal article" date="2023" name="Science">
        <title>Genomic signatures of disease resistance in endangered staghorn corals.</title>
        <authorList>
            <person name="Vollmer S.V."/>
            <person name="Selwyn J.D."/>
            <person name="Despard B.A."/>
            <person name="Roesel C.L."/>
        </authorList>
    </citation>
    <scope>NUCLEOTIDE SEQUENCE</scope>
    <source>
        <strain evidence="4">K2</strain>
    </source>
</reference>
<evidence type="ECO:0000313" key="5">
    <source>
        <dbReference type="Proteomes" id="UP001249851"/>
    </source>
</evidence>
<feature type="domain" description="DDE Tnp4" evidence="3">
    <location>
        <begin position="79"/>
        <end position="236"/>
    </location>
</feature>
<protein>
    <recommendedName>
        <fullName evidence="3">DDE Tnp4 domain-containing protein</fullName>
    </recommendedName>
</protein>
<gene>
    <name evidence="4" type="ORF">P5673_025013</name>
</gene>
<keyword evidence="2" id="KW-0479">Metal-binding</keyword>
<proteinExistence type="predicted"/>
<dbReference type="Pfam" id="PF13359">
    <property type="entry name" value="DDE_Tnp_4"/>
    <property type="match status" value="1"/>
</dbReference>
<evidence type="ECO:0000259" key="3">
    <source>
        <dbReference type="Pfam" id="PF13359"/>
    </source>
</evidence>
<dbReference type="AlphaFoldDB" id="A0AAD9Q2N8"/>
<dbReference type="InterPro" id="IPR027806">
    <property type="entry name" value="HARBI1_dom"/>
</dbReference>
<reference evidence="4" key="1">
    <citation type="journal article" date="2023" name="G3 (Bethesda)">
        <title>Whole genome assembly and annotation of the endangered Caribbean coral Acropora cervicornis.</title>
        <authorList>
            <person name="Selwyn J.D."/>
            <person name="Vollmer S.V."/>
        </authorList>
    </citation>
    <scope>NUCLEOTIDE SEQUENCE</scope>
    <source>
        <strain evidence="4">K2</strain>
    </source>
</reference>
<dbReference type="PANTHER" id="PTHR34615:SF1">
    <property type="entry name" value="PX DOMAIN-CONTAINING PROTEIN"/>
    <property type="match status" value="1"/>
</dbReference>
<accession>A0AAD9Q2N8</accession>
<dbReference type="EMBL" id="JARQWQ010000076">
    <property type="protein sequence ID" value="KAK2553528.1"/>
    <property type="molecule type" value="Genomic_DNA"/>
</dbReference>
<keyword evidence="5" id="KW-1185">Reference proteome</keyword>